<dbReference type="AlphaFoldDB" id="A0A4Q5GGR3"/>
<sequence>MDEIIAHIEELSKLSPYIKLYRNFDPKIILKHIGKITGEIDRQYVDFLLKTNGASILDYCFLGLKNHNLGMNIYDNMSELWFLDCSLAMRFWGICGTSSGENFGYLDKVDSSGNHYIGYYSTNEPEHVYLVASSFKIFMNKFLQQVESTLTIDKKAIYIDNNDWFLNPQKLIINDIEMDQYLQSQGTSEYKLYDRKFK</sequence>
<dbReference type="RefSeq" id="WP_130057243.1">
    <property type="nucleotide sequence ID" value="NZ_RCXL01000056.1"/>
</dbReference>
<dbReference type="SUPFAM" id="SSF160631">
    <property type="entry name" value="SMI1/KNR4-like"/>
    <property type="match status" value="1"/>
</dbReference>
<evidence type="ECO:0000313" key="3">
    <source>
        <dbReference type="EMBL" id="RYT67319.1"/>
    </source>
</evidence>
<dbReference type="Pfam" id="PF09346">
    <property type="entry name" value="SMI1_KNR4"/>
    <property type="match status" value="1"/>
</dbReference>
<dbReference type="EMBL" id="VVZX01000051">
    <property type="protein sequence ID" value="KAA5267503.1"/>
    <property type="molecule type" value="Genomic_DNA"/>
</dbReference>
<dbReference type="EMBL" id="RCXL01000056">
    <property type="protein sequence ID" value="RYT67319.1"/>
    <property type="molecule type" value="Genomic_DNA"/>
</dbReference>
<comment type="caution">
    <text evidence="3">The sequence shown here is derived from an EMBL/GenBank/DDBJ whole genome shotgun (WGS) entry which is preliminary data.</text>
</comment>
<protein>
    <submittedName>
        <fullName evidence="3">SMI1/KNR4 family protein</fullName>
    </submittedName>
</protein>
<name>A0A4Q5GGR3_9BACE</name>
<dbReference type="Gene3D" id="3.40.1580.10">
    <property type="entry name" value="SMI1/KNR4-like"/>
    <property type="match status" value="1"/>
</dbReference>
<reference evidence="2 5" key="1">
    <citation type="journal article" date="2019" name="Nat. Med.">
        <title>A library of human gut bacterial isolates paired with longitudinal multiomics data enables mechanistic microbiome research.</title>
        <authorList>
            <person name="Poyet M."/>
            <person name="Groussin M."/>
            <person name="Gibbons S.M."/>
            <person name="Avila-Pacheco J."/>
            <person name="Jiang X."/>
            <person name="Kearney S.M."/>
            <person name="Perrotta A.R."/>
            <person name="Berdy B."/>
            <person name="Zhao S."/>
            <person name="Lieberman T.D."/>
            <person name="Swanson P.K."/>
            <person name="Smith M."/>
            <person name="Roesemann S."/>
            <person name="Alexander J.E."/>
            <person name="Rich S.A."/>
            <person name="Livny J."/>
            <person name="Vlamakis H."/>
            <person name="Clish C."/>
            <person name="Bullock K."/>
            <person name="Deik A."/>
            <person name="Scott J."/>
            <person name="Pierce K.A."/>
            <person name="Xavier R.J."/>
            <person name="Alm E.J."/>
        </authorList>
    </citation>
    <scope>NUCLEOTIDE SEQUENCE [LARGE SCALE GENOMIC DNA]</scope>
    <source>
        <strain evidence="2 5">BIOML-A1</strain>
    </source>
</reference>
<reference evidence="3 4" key="2">
    <citation type="journal article" date="2019" name="Science, e1252229">
        <title>Invertible promoters mediate bacterial phase variation, antibiotic resistance, and host adaptation in the gut.</title>
        <authorList>
            <person name="Jiang X."/>
            <person name="Hall A.B."/>
            <person name="Arthur T.D."/>
            <person name="Plichta D.R."/>
            <person name="Covington C.T."/>
            <person name="Poyet M."/>
            <person name="Crothers J."/>
            <person name="Moses P.L."/>
            <person name="Tolonen A.C."/>
            <person name="Vlamakis H."/>
            <person name="Alm E.J."/>
            <person name="Xavier R.J."/>
        </authorList>
    </citation>
    <scope>NUCLEOTIDE SEQUENCE [LARGE SCALE GENOMIC DNA]</scope>
    <source>
        <strain evidence="3">Bj_0095</strain>
        <strain evidence="4">bj_0095</strain>
    </source>
</reference>
<evidence type="ECO:0000313" key="5">
    <source>
        <dbReference type="Proteomes" id="UP000335496"/>
    </source>
</evidence>
<dbReference type="Proteomes" id="UP000335496">
    <property type="component" value="Unassembled WGS sequence"/>
</dbReference>
<dbReference type="Proteomes" id="UP000291917">
    <property type="component" value="Unassembled WGS sequence"/>
</dbReference>
<keyword evidence="5" id="KW-1185">Reference proteome</keyword>
<feature type="domain" description="Knr4/Smi1-like" evidence="1">
    <location>
        <begin position="41"/>
        <end position="140"/>
    </location>
</feature>
<evidence type="ECO:0000259" key="1">
    <source>
        <dbReference type="Pfam" id="PF09346"/>
    </source>
</evidence>
<accession>A0A4Q5GGR3</accession>
<organism evidence="3 4">
    <name type="scientific">Bacteroides eggerthii</name>
    <dbReference type="NCBI Taxonomy" id="28111"/>
    <lineage>
        <taxon>Bacteria</taxon>
        <taxon>Pseudomonadati</taxon>
        <taxon>Bacteroidota</taxon>
        <taxon>Bacteroidia</taxon>
        <taxon>Bacteroidales</taxon>
        <taxon>Bacteroidaceae</taxon>
        <taxon>Bacteroides</taxon>
    </lineage>
</organism>
<dbReference type="InterPro" id="IPR018958">
    <property type="entry name" value="Knr4/Smi1-like_dom"/>
</dbReference>
<evidence type="ECO:0000313" key="2">
    <source>
        <dbReference type="EMBL" id="KAA5267503.1"/>
    </source>
</evidence>
<evidence type="ECO:0000313" key="4">
    <source>
        <dbReference type="Proteomes" id="UP000291917"/>
    </source>
</evidence>
<proteinExistence type="predicted"/>
<gene>
    <name evidence="3" type="ORF">EAJ03_19325</name>
    <name evidence="2" type="ORF">F2Z23_19535</name>
</gene>
<dbReference type="InterPro" id="IPR037883">
    <property type="entry name" value="Knr4/Smi1-like_sf"/>
</dbReference>